<evidence type="ECO:0000256" key="3">
    <source>
        <dbReference type="ARBA" id="ARBA00022692"/>
    </source>
</evidence>
<keyword evidence="9" id="KW-1185">Reference proteome</keyword>
<comment type="subcellular location">
    <subcellularLocation>
        <location evidence="1">Cell membrane</location>
        <topology evidence="1">Multi-pass membrane protein</topology>
    </subcellularLocation>
</comment>
<feature type="transmembrane region" description="Helical" evidence="6">
    <location>
        <begin position="36"/>
        <end position="56"/>
    </location>
</feature>
<dbReference type="InterPro" id="IPR052053">
    <property type="entry name" value="IM_YidH-like"/>
</dbReference>
<feature type="transmembrane region" description="Helical" evidence="6">
    <location>
        <begin position="104"/>
        <end position="123"/>
    </location>
</feature>
<keyword evidence="5 6" id="KW-0472">Membrane</keyword>
<dbReference type="OrthoDB" id="582337at2"/>
<reference evidence="9" key="1">
    <citation type="submission" date="2019-06" db="EMBL/GenBank/DDBJ databases">
        <title>Gordonia isolated from sludge of a wastewater treatment plant.</title>
        <authorList>
            <person name="Tamura T."/>
            <person name="Aoyama K."/>
            <person name="Kang Y."/>
            <person name="Saito S."/>
            <person name="Akiyama N."/>
            <person name="Yazawa K."/>
            <person name="Gonoi T."/>
            <person name="Mikami Y."/>
        </authorList>
    </citation>
    <scope>NUCLEOTIDE SEQUENCE [LARGE SCALE GENOMIC DNA]</scope>
    <source>
        <strain evidence="9">NBRC 107697</strain>
    </source>
</reference>
<evidence type="ECO:0000259" key="7">
    <source>
        <dbReference type="Pfam" id="PF02656"/>
    </source>
</evidence>
<dbReference type="PANTHER" id="PTHR34187">
    <property type="entry name" value="FGR18P"/>
    <property type="match status" value="1"/>
</dbReference>
<organism evidence="8 9">
    <name type="scientific">Gordonia crocea</name>
    <dbReference type="NCBI Taxonomy" id="589162"/>
    <lineage>
        <taxon>Bacteria</taxon>
        <taxon>Bacillati</taxon>
        <taxon>Actinomycetota</taxon>
        <taxon>Actinomycetes</taxon>
        <taxon>Mycobacteriales</taxon>
        <taxon>Gordoniaceae</taxon>
        <taxon>Gordonia</taxon>
    </lineage>
</organism>
<feature type="transmembrane region" description="Helical" evidence="6">
    <location>
        <begin position="62"/>
        <end position="84"/>
    </location>
</feature>
<evidence type="ECO:0000313" key="9">
    <source>
        <dbReference type="Proteomes" id="UP000444980"/>
    </source>
</evidence>
<evidence type="ECO:0000256" key="6">
    <source>
        <dbReference type="SAM" id="Phobius"/>
    </source>
</evidence>
<dbReference type="GO" id="GO:0005886">
    <property type="term" value="C:plasma membrane"/>
    <property type="evidence" value="ECO:0007669"/>
    <property type="project" value="UniProtKB-SubCell"/>
</dbReference>
<proteinExistence type="predicted"/>
<protein>
    <submittedName>
        <fullName evidence="8">Membrane protein</fullName>
    </submittedName>
</protein>
<dbReference type="Pfam" id="PF02656">
    <property type="entry name" value="DUF202"/>
    <property type="match status" value="1"/>
</dbReference>
<keyword evidence="3 6" id="KW-0812">Transmembrane</keyword>
<keyword evidence="4 6" id="KW-1133">Transmembrane helix</keyword>
<evidence type="ECO:0000256" key="4">
    <source>
        <dbReference type="ARBA" id="ARBA00022989"/>
    </source>
</evidence>
<feature type="domain" description="DUF202" evidence="7">
    <location>
        <begin position="26"/>
        <end position="93"/>
    </location>
</feature>
<dbReference type="PANTHER" id="PTHR34187:SF2">
    <property type="entry name" value="DUF202 DOMAIN-CONTAINING PROTEIN"/>
    <property type="match status" value="1"/>
</dbReference>
<evidence type="ECO:0000313" key="8">
    <source>
        <dbReference type="EMBL" id="GED97772.1"/>
    </source>
</evidence>
<dbReference type="InterPro" id="IPR003807">
    <property type="entry name" value="DUF202"/>
</dbReference>
<keyword evidence="2" id="KW-1003">Cell membrane</keyword>
<evidence type="ECO:0000256" key="5">
    <source>
        <dbReference type="ARBA" id="ARBA00023136"/>
    </source>
</evidence>
<evidence type="ECO:0000256" key="2">
    <source>
        <dbReference type="ARBA" id="ARBA00022475"/>
    </source>
</evidence>
<sequence>MGHSETGSDTGDDGSAALLPGAVDARFTLAAERTMLAWLRTAMGFIASGVAVLHIFDPFESARVRVVIGTALVLVGAAAAVVGVVRWRRVTRALAAGEPMPGPVAIMVLVAVLVAIALGFVVWQ</sequence>
<dbReference type="RefSeq" id="WP_161927056.1">
    <property type="nucleotide sequence ID" value="NZ_BJOU01000001.1"/>
</dbReference>
<dbReference type="AlphaFoldDB" id="A0A7I9UXV9"/>
<accession>A0A7I9UXV9</accession>
<comment type="caution">
    <text evidence="8">The sequence shown here is derived from an EMBL/GenBank/DDBJ whole genome shotgun (WGS) entry which is preliminary data.</text>
</comment>
<dbReference type="Proteomes" id="UP000444980">
    <property type="component" value="Unassembled WGS sequence"/>
</dbReference>
<evidence type="ECO:0000256" key="1">
    <source>
        <dbReference type="ARBA" id="ARBA00004651"/>
    </source>
</evidence>
<gene>
    <name evidence="8" type="primary">yidH</name>
    <name evidence="8" type="ORF">nbrc107697_18110</name>
</gene>
<dbReference type="EMBL" id="BJOU01000001">
    <property type="protein sequence ID" value="GED97772.1"/>
    <property type="molecule type" value="Genomic_DNA"/>
</dbReference>
<name>A0A7I9UXV9_9ACTN</name>